<sequence>IFIPKPKNGEVLARFFKEKKPLSIQRKESHEENEL</sequence>
<proteinExistence type="predicted"/>
<keyword evidence="2" id="KW-1185">Reference proteome</keyword>
<evidence type="ECO:0000313" key="1">
    <source>
        <dbReference type="EMBL" id="MFC3848517.1"/>
    </source>
</evidence>
<dbReference type="Proteomes" id="UP001595783">
    <property type="component" value="Unassembled WGS sequence"/>
</dbReference>
<dbReference type="EMBL" id="JBHRZO010000064">
    <property type="protein sequence ID" value="MFC3848517.1"/>
    <property type="molecule type" value="Genomic_DNA"/>
</dbReference>
<accession>A0ABV7ZIW0</accession>
<comment type="caution">
    <text evidence="1">The sequence shown here is derived from an EMBL/GenBank/DDBJ whole genome shotgun (WGS) entry which is preliminary data.</text>
</comment>
<feature type="non-terminal residue" evidence="1">
    <location>
        <position position="1"/>
    </location>
</feature>
<protein>
    <submittedName>
        <fullName evidence="1">Conjugal transfer protein TrbI</fullName>
    </submittedName>
</protein>
<name>A0ABV7ZIW0_9HELI</name>
<reference evidence="2" key="1">
    <citation type="journal article" date="2019" name="Int. J. Syst. Evol. Microbiol.">
        <title>The Global Catalogue of Microorganisms (GCM) 10K type strain sequencing project: providing services to taxonomists for standard genome sequencing and annotation.</title>
        <authorList>
            <consortium name="The Broad Institute Genomics Platform"/>
            <consortium name="The Broad Institute Genome Sequencing Center for Infectious Disease"/>
            <person name="Wu L."/>
            <person name="Ma J."/>
        </authorList>
    </citation>
    <scope>NUCLEOTIDE SEQUENCE [LARGE SCALE GENOMIC DNA]</scope>
    <source>
        <strain evidence="2">CCUG 53816</strain>
    </source>
</reference>
<evidence type="ECO:0000313" key="2">
    <source>
        <dbReference type="Proteomes" id="UP001595783"/>
    </source>
</evidence>
<organism evidence="1 2">
    <name type="scientific">Helicobacter baculiformis</name>
    <dbReference type="NCBI Taxonomy" id="427351"/>
    <lineage>
        <taxon>Bacteria</taxon>
        <taxon>Pseudomonadati</taxon>
        <taxon>Campylobacterota</taxon>
        <taxon>Epsilonproteobacteria</taxon>
        <taxon>Campylobacterales</taxon>
        <taxon>Helicobacteraceae</taxon>
        <taxon>Helicobacter</taxon>
    </lineage>
</organism>
<gene>
    <name evidence="1" type="ORF">ACFOPX_08365</name>
</gene>